<evidence type="ECO:0000256" key="16">
    <source>
        <dbReference type="ARBA" id="ARBA00049209"/>
    </source>
</evidence>
<dbReference type="SUPFAM" id="SSF64153">
    <property type="entry name" value="YjeF N-terminal domain-like"/>
    <property type="match status" value="1"/>
</dbReference>
<name>A0A2V1KDA9_9ACTO</name>
<comment type="catalytic activity">
    <reaction evidence="15 17 19">
        <text>(6S)-NADHX + ADP = AMP + phosphate + NADH + H(+)</text>
        <dbReference type="Rhea" id="RHEA:32223"/>
        <dbReference type="ChEBI" id="CHEBI:15378"/>
        <dbReference type="ChEBI" id="CHEBI:43474"/>
        <dbReference type="ChEBI" id="CHEBI:57945"/>
        <dbReference type="ChEBI" id="CHEBI:64074"/>
        <dbReference type="ChEBI" id="CHEBI:456215"/>
        <dbReference type="ChEBI" id="CHEBI:456216"/>
        <dbReference type="EC" id="4.2.1.136"/>
    </reaction>
</comment>
<feature type="binding site" evidence="17">
    <location>
        <position position="359"/>
    </location>
    <ligand>
        <name>(6S)-NADPHX</name>
        <dbReference type="ChEBI" id="CHEBI:64076"/>
    </ligand>
</feature>
<evidence type="ECO:0000256" key="5">
    <source>
        <dbReference type="ARBA" id="ARBA00022723"/>
    </source>
</evidence>
<evidence type="ECO:0000256" key="7">
    <source>
        <dbReference type="ARBA" id="ARBA00022840"/>
    </source>
</evidence>
<evidence type="ECO:0000256" key="12">
    <source>
        <dbReference type="ARBA" id="ARBA00023239"/>
    </source>
</evidence>
<evidence type="ECO:0000313" key="22">
    <source>
        <dbReference type="EMBL" id="PWF27487.1"/>
    </source>
</evidence>
<feature type="binding site" evidence="17">
    <location>
        <position position="430"/>
    </location>
    <ligand>
        <name>AMP</name>
        <dbReference type="ChEBI" id="CHEBI:456215"/>
    </ligand>
</feature>
<keyword evidence="12 17" id="KW-0456">Lyase</keyword>
<sequence length="505" mass="51357">MLRAYRSDDVRQAEAPLLERGVPLMDRAAAALATEVIRRVRALGNRVPGTEVLGLVGSGNNGGDVLFALARLARRGVSASAILTGTPHAAGYAAASRAGVRFADAGTLRSLAESAEVWIDGLVGIGARGPLREPALEIVRELEEVRVGRPVEPLVIAADLPSGIGADDGTVPGLALRANVTVTMGIAKPGLVLDPGRRYAGEIVQVPLGLEEFLPSEPALLSVGARDIADMWDVPGPDSHKYSRGVVGVMTGSLRYPGAALLSTSAALAGGAGMVRYAGPRETSRLVVSQHPEIVTDMGRVQAWVLGSGVNMDDPEAASEVARRLQESITAGIPVVLDAGAITLLGSIDVPSTVVITPHAGELAELLAARGEPLSREEIAAAPSRAARLAATLTGATVLLKGSVDVACAPDDPLWAQGGAAGWRATAGAGDVLAGLLGSILAQWGDELADLGKGHGIPARLAAAASYIHGRAAAIAYGTGRPIVASEIAGAIPQAIGEALASTGE</sequence>
<comment type="cofactor">
    <cofactor evidence="18 19">
        <name>K(+)</name>
        <dbReference type="ChEBI" id="CHEBI:29103"/>
    </cofactor>
    <text evidence="18 19">Binds 1 potassium ion per subunit.</text>
</comment>
<feature type="binding site" evidence="18">
    <location>
        <position position="159"/>
    </location>
    <ligand>
        <name>(6S)-NADPHX</name>
        <dbReference type="ChEBI" id="CHEBI:64076"/>
    </ligand>
</feature>
<dbReference type="PROSITE" id="PS51385">
    <property type="entry name" value="YJEF_N"/>
    <property type="match status" value="1"/>
</dbReference>
<comment type="similarity">
    <text evidence="18">Belongs to the NnrE/AIBP family.</text>
</comment>
<evidence type="ECO:0000256" key="15">
    <source>
        <dbReference type="ARBA" id="ARBA00048238"/>
    </source>
</evidence>
<comment type="subunit">
    <text evidence="17">Homotetramer.</text>
</comment>
<dbReference type="PIRSF" id="PIRSF017184">
    <property type="entry name" value="Nnr"/>
    <property type="match status" value="1"/>
</dbReference>
<feature type="binding site" evidence="18">
    <location>
        <begin position="60"/>
        <end position="64"/>
    </location>
    <ligand>
        <name>(6S)-NADPHX</name>
        <dbReference type="ChEBI" id="CHEBI:64076"/>
    </ligand>
</feature>
<comment type="caution">
    <text evidence="22">The sequence shown here is derived from an EMBL/GenBank/DDBJ whole genome shotgun (WGS) entry which is preliminary data.</text>
</comment>
<keyword evidence="10 17" id="KW-0520">NAD</keyword>
<comment type="similarity">
    <text evidence="4 19">In the C-terminal section; belongs to the NnrD/CARKD family.</text>
</comment>
<evidence type="ECO:0000256" key="2">
    <source>
        <dbReference type="ARBA" id="ARBA00000909"/>
    </source>
</evidence>
<dbReference type="PROSITE" id="PS51383">
    <property type="entry name" value="YJEF_C_3"/>
    <property type="match status" value="1"/>
</dbReference>
<comment type="similarity">
    <text evidence="17">Belongs to the NnrD/CARKD family.</text>
</comment>
<dbReference type="GO" id="GO:0046496">
    <property type="term" value="P:nicotinamide nucleotide metabolic process"/>
    <property type="evidence" value="ECO:0007669"/>
    <property type="project" value="UniProtKB-UniRule"/>
</dbReference>
<dbReference type="GO" id="GO:0005524">
    <property type="term" value="F:ATP binding"/>
    <property type="evidence" value="ECO:0007669"/>
    <property type="project" value="UniProtKB-UniRule"/>
</dbReference>
<dbReference type="SUPFAM" id="SSF53613">
    <property type="entry name" value="Ribokinase-like"/>
    <property type="match status" value="1"/>
</dbReference>
<gene>
    <name evidence="18" type="primary">nnrE</name>
    <name evidence="17" type="synonym">nnrD</name>
    <name evidence="22" type="ORF">DD236_03660</name>
</gene>
<dbReference type="HAMAP" id="MF_01966">
    <property type="entry name" value="NADHX_epimerase"/>
    <property type="match status" value="1"/>
</dbReference>
<dbReference type="RefSeq" id="WP_109092988.1">
    <property type="nucleotide sequence ID" value="NZ_QETB01000001.1"/>
</dbReference>
<dbReference type="InterPro" id="IPR000631">
    <property type="entry name" value="CARKD"/>
</dbReference>
<comment type="caution">
    <text evidence="17">Lacks conserved residue(s) required for the propagation of feature annotation.</text>
</comment>
<evidence type="ECO:0000256" key="9">
    <source>
        <dbReference type="ARBA" id="ARBA00022958"/>
    </source>
</evidence>
<feature type="binding site" evidence="18">
    <location>
        <position position="162"/>
    </location>
    <ligand>
        <name>K(+)</name>
        <dbReference type="ChEBI" id="CHEBI:29103"/>
    </ligand>
</feature>
<comment type="function">
    <text evidence="17">Catalyzes the dehydration of the S-form of NAD(P)HX at the expense of ADP, which is converted to AMP. Together with NAD(P)HX epimerase, which catalyzes the epimerization of the S- and R-forms, the enzyme allows the repair of both epimers of NAD(P)HX, a damaged form of NAD(P)H that is a result of enzymatic or heat-dependent hydration.</text>
</comment>
<dbReference type="InterPro" id="IPR036652">
    <property type="entry name" value="YjeF_N_dom_sf"/>
</dbReference>
<dbReference type="Proteomes" id="UP000245283">
    <property type="component" value="Unassembled WGS sequence"/>
</dbReference>
<keyword evidence="11 18" id="KW-0413">Isomerase</keyword>
<dbReference type="GO" id="GO:0110051">
    <property type="term" value="P:metabolite repair"/>
    <property type="evidence" value="ECO:0007669"/>
    <property type="project" value="TreeGrafter"/>
</dbReference>
<organism evidence="22 23">
    <name type="scientific">Ancrocorticia populi</name>
    <dbReference type="NCBI Taxonomy" id="2175228"/>
    <lineage>
        <taxon>Bacteria</taxon>
        <taxon>Bacillati</taxon>
        <taxon>Actinomycetota</taxon>
        <taxon>Actinomycetes</taxon>
        <taxon>Actinomycetales</taxon>
        <taxon>Actinomycetaceae</taxon>
        <taxon>Ancrocorticia</taxon>
    </lineage>
</organism>
<evidence type="ECO:0000256" key="1">
    <source>
        <dbReference type="ARBA" id="ARBA00000013"/>
    </source>
</evidence>
<evidence type="ECO:0000256" key="3">
    <source>
        <dbReference type="ARBA" id="ARBA00006001"/>
    </source>
</evidence>
<dbReference type="EC" id="4.2.1.136" evidence="19"/>
<dbReference type="InterPro" id="IPR004443">
    <property type="entry name" value="YjeF_N_dom"/>
</dbReference>
<dbReference type="GO" id="GO:0052856">
    <property type="term" value="F:NAD(P)HX epimerase activity"/>
    <property type="evidence" value="ECO:0007669"/>
    <property type="project" value="UniProtKB-UniRule"/>
</dbReference>
<keyword evidence="8 17" id="KW-0521">NADP</keyword>
<feature type="binding site" evidence="17">
    <location>
        <position position="309"/>
    </location>
    <ligand>
        <name>(6S)-NADPHX</name>
        <dbReference type="ChEBI" id="CHEBI:64076"/>
    </ligand>
</feature>
<keyword evidence="7 17" id="KW-0067">ATP-binding</keyword>
<dbReference type="GO" id="GO:0046872">
    <property type="term" value="F:metal ion binding"/>
    <property type="evidence" value="ECO:0007669"/>
    <property type="project" value="UniProtKB-UniRule"/>
</dbReference>
<dbReference type="CDD" id="cd01171">
    <property type="entry name" value="YXKO-related"/>
    <property type="match status" value="1"/>
</dbReference>
<evidence type="ECO:0000256" key="18">
    <source>
        <dbReference type="HAMAP-Rule" id="MF_01966"/>
    </source>
</evidence>
<keyword evidence="6 17" id="KW-0547">Nucleotide-binding</keyword>
<evidence type="ECO:0000256" key="6">
    <source>
        <dbReference type="ARBA" id="ARBA00022741"/>
    </source>
</evidence>
<feature type="binding site" evidence="18">
    <location>
        <position position="120"/>
    </location>
    <ligand>
        <name>K(+)</name>
        <dbReference type="ChEBI" id="CHEBI:29103"/>
    </ligand>
</feature>
<feature type="binding site" evidence="17">
    <location>
        <position position="259"/>
    </location>
    <ligand>
        <name>(6S)-NADPHX</name>
        <dbReference type="ChEBI" id="CHEBI:64076"/>
    </ligand>
</feature>
<keyword evidence="9 18" id="KW-0630">Potassium</keyword>
<evidence type="ECO:0000259" key="21">
    <source>
        <dbReference type="PROSITE" id="PS51385"/>
    </source>
</evidence>
<evidence type="ECO:0000256" key="14">
    <source>
        <dbReference type="ARBA" id="ARBA00025153"/>
    </source>
</evidence>
<dbReference type="Pfam" id="PF03853">
    <property type="entry name" value="YjeF_N"/>
    <property type="match status" value="1"/>
</dbReference>
<evidence type="ECO:0000256" key="10">
    <source>
        <dbReference type="ARBA" id="ARBA00023027"/>
    </source>
</evidence>
<dbReference type="EC" id="5.1.99.6" evidence="19"/>
<dbReference type="OrthoDB" id="9806925at2"/>
<evidence type="ECO:0000259" key="20">
    <source>
        <dbReference type="PROSITE" id="PS51383"/>
    </source>
</evidence>
<evidence type="ECO:0000256" key="17">
    <source>
        <dbReference type="HAMAP-Rule" id="MF_01965"/>
    </source>
</evidence>
<dbReference type="GO" id="GO:0052855">
    <property type="term" value="F:ADP-dependent NAD(P)H-hydrate dehydratase activity"/>
    <property type="evidence" value="ECO:0007669"/>
    <property type="project" value="UniProtKB-UniRule"/>
</dbReference>
<dbReference type="HAMAP" id="MF_01965">
    <property type="entry name" value="NADHX_dehydratase"/>
    <property type="match status" value="1"/>
</dbReference>
<dbReference type="PANTHER" id="PTHR12592">
    <property type="entry name" value="ATP-DEPENDENT (S)-NAD(P)H-HYDRATE DEHYDRATASE FAMILY MEMBER"/>
    <property type="match status" value="1"/>
</dbReference>
<dbReference type="EMBL" id="QETB01000001">
    <property type="protein sequence ID" value="PWF27487.1"/>
    <property type="molecule type" value="Genomic_DNA"/>
</dbReference>
<evidence type="ECO:0000256" key="8">
    <source>
        <dbReference type="ARBA" id="ARBA00022857"/>
    </source>
</evidence>
<keyword evidence="23" id="KW-1185">Reference proteome</keyword>
<dbReference type="Gene3D" id="3.40.50.10260">
    <property type="entry name" value="YjeF N-terminal domain"/>
    <property type="match status" value="1"/>
</dbReference>
<evidence type="ECO:0000256" key="11">
    <source>
        <dbReference type="ARBA" id="ARBA00023235"/>
    </source>
</evidence>
<feature type="domain" description="YjeF C-terminal" evidence="20">
    <location>
        <begin position="224"/>
        <end position="499"/>
    </location>
</feature>
<keyword evidence="5 18" id="KW-0479">Metal-binding</keyword>
<feature type="domain" description="YjeF N-terminal" evidence="21">
    <location>
        <begin position="10"/>
        <end position="216"/>
    </location>
</feature>
<comment type="cofactor">
    <cofactor evidence="17">
        <name>Mg(2+)</name>
        <dbReference type="ChEBI" id="CHEBI:18420"/>
    </cofactor>
</comment>
<feature type="binding site" evidence="18">
    <location>
        <begin position="124"/>
        <end position="130"/>
    </location>
    <ligand>
        <name>(6S)-NADPHX</name>
        <dbReference type="ChEBI" id="CHEBI:64076"/>
    </ligand>
</feature>
<dbReference type="InterPro" id="IPR029056">
    <property type="entry name" value="Ribokinase-like"/>
</dbReference>
<comment type="catalytic activity">
    <reaction evidence="2 18 19">
        <text>(6R)-NADPHX = (6S)-NADPHX</text>
        <dbReference type="Rhea" id="RHEA:32227"/>
        <dbReference type="ChEBI" id="CHEBI:64076"/>
        <dbReference type="ChEBI" id="CHEBI:64077"/>
        <dbReference type="EC" id="5.1.99.6"/>
    </reaction>
</comment>
<proteinExistence type="inferred from homology"/>
<reference evidence="23" key="1">
    <citation type="submission" date="2018-05" db="EMBL/GenBank/DDBJ databases">
        <authorList>
            <person name="Li Y."/>
        </authorList>
    </citation>
    <scope>NUCLEOTIDE SEQUENCE [LARGE SCALE GENOMIC DNA]</scope>
    <source>
        <strain evidence="23">sk1b4</strain>
    </source>
</reference>
<dbReference type="InterPro" id="IPR030677">
    <property type="entry name" value="Nnr"/>
</dbReference>
<protein>
    <recommendedName>
        <fullName evidence="19">Bifunctional NAD(P)H-hydrate repair enzyme</fullName>
    </recommendedName>
    <alternativeName>
        <fullName evidence="19">Nicotinamide nucleotide repair protein</fullName>
    </alternativeName>
    <domain>
        <recommendedName>
            <fullName evidence="19">ADP-dependent (S)-NAD(P)H-hydrate dehydratase</fullName>
            <ecNumber evidence="19">4.2.1.136</ecNumber>
        </recommendedName>
        <alternativeName>
            <fullName evidence="19">ADP-dependent NAD(P)HX dehydratase</fullName>
        </alternativeName>
    </domain>
    <domain>
        <recommendedName>
            <fullName evidence="19">NAD(P)H-hydrate epimerase</fullName>
            <ecNumber evidence="19">5.1.99.6</ecNumber>
        </recommendedName>
    </domain>
</protein>
<dbReference type="PANTHER" id="PTHR12592:SF0">
    <property type="entry name" value="ATP-DEPENDENT (S)-NAD(P)H-HYDRATE DEHYDRATASE"/>
    <property type="match status" value="1"/>
</dbReference>
<comment type="catalytic activity">
    <reaction evidence="1 18 19">
        <text>(6R)-NADHX = (6S)-NADHX</text>
        <dbReference type="Rhea" id="RHEA:32215"/>
        <dbReference type="ChEBI" id="CHEBI:64074"/>
        <dbReference type="ChEBI" id="CHEBI:64075"/>
        <dbReference type="EC" id="5.1.99.6"/>
    </reaction>
</comment>
<dbReference type="InterPro" id="IPR017953">
    <property type="entry name" value="Carbohydrate_kinase_pred_CS"/>
</dbReference>
<evidence type="ECO:0000313" key="23">
    <source>
        <dbReference type="Proteomes" id="UP000245283"/>
    </source>
</evidence>
<comment type="function">
    <text evidence="14 19">Bifunctional enzyme that catalyzes the epimerization of the S- and R-forms of NAD(P)HX and the dehydration of the S-form of NAD(P)HX at the expense of ADP, which is converted to AMP. This allows the repair of both epimers of NAD(P)HX, a damaged form of NAD(P)H that is a result of enzymatic or heat-dependent hydration.</text>
</comment>
<comment type="catalytic activity">
    <reaction evidence="16 17 19">
        <text>(6S)-NADPHX + ADP = AMP + phosphate + NADPH + H(+)</text>
        <dbReference type="Rhea" id="RHEA:32235"/>
        <dbReference type="ChEBI" id="CHEBI:15378"/>
        <dbReference type="ChEBI" id="CHEBI:43474"/>
        <dbReference type="ChEBI" id="CHEBI:57783"/>
        <dbReference type="ChEBI" id="CHEBI:64076"/>
        <dbReference type="ChEBI" id="CHEBI:456215"/>
        <dbReference type="ChEBI" id="CHEBI:456216"/>
        <dbReference type="EC" id="4.2.1.136"/>
    </reaction>
</comment>
<evidence type="ECO:0000256" key="13">
    <source>
        <dbReference type="ARBA" id="ARBA00023268"/>
    </source>
</evidence>
<dbReference type="AlphaFoldDB" id="A0A2V1KDA9"/>
<evidence type="ECO:0000256" key="4">
    <source>
        <dbReference type="ARBA" id="ARBA00009524"/>
    </source>
</evidence>
<evidence type="ECO:0000256" key="19">
    <source>
        <dbReference type="PIRNR" id="PIRNR017184"/>
    </source>
</evidence>
<feature type="binding site" evidence="17">
    <location>
        <position position="431"/>
    </location>
    <ligand>
        <name>(6S)-NADPHX</name>
        <dbReference type="ChEBI" id="CHEBI:64076"/>
    </ligand>
</feature>
<dbReference type="Pfam" id="PF01256">
    <property type="entry name" value="Carb_kinase"/>
    <property type="match status" value="1"/>
</dbReference>
<keyword evidence="13" id="KW-0511">Multifunctional enzyme</keyword>
<dbReference type="Gene3D" id="3.40.1190.20">
    <property type="match status" value="1"/>
</dbReference>
<feature type="binding site" evidence="18">
    <location>
        <position position="61"/>
    </location>
    <ligand>
        <name>K(+)</name>
        <dbReference type="ChEBI" id="CHEBI:29103"/>
    </ligand>
</feature>
<comment type="similarity">
    <text evidence="3 19">In the N-terminal section; belongs to the NnrE/AIBP family.</text>
</comment>
<comment type="function">
    <text evidence="18">Catalyzes the epimerization of the S- and R-forms of NAD(P)HX, a damaged form of NAD(P)H that is a result of enzymatic or heat-dependent hydration. This is a prerequisite for the S-specific NAD(P)H-hydrate dehydratase to allow the repair of both epimers of NAD(P)HX.</text>
</comment>
<dbReference type="PROSITE" id="PS01050">
    <property type="entry name" value="YJEF_C_2"/>
    <property type="match status" value="1"/>
</dbReference>
<accession>A0A2V1KDA9</accession>